<evidence type="ECO:0000313" key="11">
    <source>
        <dbReference type="Proteomes" id="UP000270094"/>
    </source>
</evidence>
<dbReference type="InterPro" id="IPR027640">
    <property type="entry name" value="Kinesin-like_fam"/>
</dbReference>
<keyword evidence="3" id="KW-0547">Nucleotide-binding</keyword>
<evidence type="ECO:0000256" key="6">
    <source>
        <dbReference type="ARBA" id="ARBA00023212"/>
    </source>
</evidence>
<dbReference type="InterPro" id="IPR036961">
    <property type="entry name" value="Kinesin_motor_dom_sf"/>
</dbReference>
<evidence type="ECO:0000313" key="10">
    <source>
        <dbReference type="EMBL" id="VDM69074.1"/>
    </source>
</evidence>
<feature type="non-terminal residue" evidence="10">
    <location>
        <position position="231"/>
    </location>
</feature>
<dbReference type="PANTHER" id="PTHR47969:SF15">
    <property type="entry name" value="CHROMOSOME-ASSOCIATED KINESIN KIF4A-RELATED"/>
    <property type="match status" value="1"/>
</dbReference>
<dbReference type="Proteomes" id="UP000270094">
    <property type="component" value="Unassembled WGS sequence"/>
</dbReference>
<dbReference type="InterPro" id="IPR027417">
    <property type="entry name" value="P-loop_NTPase"/>
</dbReference>
<evidence type="ECO:0000256" key="1">
    <source>
        <dbReference type="ARBA" id="ARBA00004245"/>
    </source>
</evidence>
<evidence type="ECO:0000256" key="4">
    <source>
        <dbReference type="ARBA" id="ARBA00022840"/>
    </source>
</evidence>
<keyword evidence="5 8" id="KW-0175">Coiled coil</keyword>
<keyword evidence="11" id="KW-1185">Reference proteome</keyword>
<dbReference type="Gene3D" id="3.40.850.10">
    <property type="entry name" value="Kinesin motor domain"/>
    <property type="match status" value="1"/>
</dbReference>
<gene>
    <name evidence="10" type="ORF">SVUK_LOCUS4072</name>
</gene>
<organism evidence="10 11">
    <name type="scientific">Strongylus vulgaris</name>
    <name type="common">Blood worm</name>
    <dbReference type="NCBI Taxonomy" id="40348"/>
    <lineage>
        <taxon>Eukaryota</taxon>
        <taxon>Metazoa</taxon>
        <taxon>Ecdysozoa</taxon>
        <taxon>Nematoda</taxon>
        <taxon>Chromadorea</taxon>
        <taxon>Rhabditida</taxon>
        <taxon>Rhabditina</taxon>
        <taxon>Rhabditomorpha</taxon>
        <taxon>Strongyloidea</taxon>
        <taxon>Strongylidae</taxon>
        <taxon>Strongylus</taxon>
    </lineage>
</organism>
<comment type="similarity">
    <text evidence="7">Belongs to the TRAFAC class myosin-kinesin ATPase superfamily. Kinesin family.</text>
</comment>
<keyword evidence="6" id="KW-0206">Cytoskeleton</keyword>
<comment type="subcellular location">
    <subcellularLocation>
        <location evidence="1">Cytoplasm</location>
        <location evidence="1">Cytoskeleton</location>
    </subcellularLocation>
</comment>
<dbReference type="GO" id="GO:0007018">
    <property type="term" value="P:microtubule-based movement"/>
    <property type="evidence" value="ECO:0007669"/>
    <property type="project" value="InterPro"/>
</dbReference>
<keyword evidence="4" id="KW-0067">ATP-binding</keyword>
<dbReference type="PANTHER" id="PTHR47969">
    <property type="entry name" value="CHROMOSOME-ASSOCIATED KINESIN KIF4A-RELATED"/>
    <property type="match status" value="1"/>
</dbReference>
<evidence type="ECO:0000256" key="7">
    <source>
        <dbReference type="PROSITE-ProRule" id="PRU00283"/>
    </source>
</evidence>
<name>A0A3P7IU75_STRVU</name>
<dbReference type="InterPro" id="IPR001752">
    <property type="entry name" value="Kinesin_motor_dom"/>
</dbReference>
<reference evidence="10 11" key="1">
    <citation type="submission" date="2018-11" db="EMBL/GenBank/DDBJ databases">
        <authorList>
            <consortium name="Pathogen Informatics"/>
        </authorList>
    </citation>
    <scope>NUCLEOTIDE SEQUENCE [LARGE SCALE GENOMIC DNA]</scope>
</reference>
<evidence type="ECO:0000256" key="8">
    <source>
        <dbReference type="SAM" id="Coils"/>
    </source>
</evidence>
<accession>A0A3P7IU75</accession>
<evidence type="ECO:0000256" key="5">
    <source>
        <dbReference type="ARBA" id="ARBA00023054"/>
    </source>
</evidence>
<dbReference type="GO" id="GO:0005524">
    <property type="term" value="F:ATP binding"/>
    <property type="evidence" value="ECO:0007669"/>
    <property type="project" value="UniProtKB-KW"/>
</dbReference>
<dbReference type="PROSITE" id="PS50067">
    <property type="entry name" value="KINESIN_MOTOR_2"/>
    <property type="match status" value="1"/>
</dbReference>
<keyword evidence="2" id="KW-0963">Cytoplasm</keyword>
<dbReference type="OrthoDB" id="5870151at2759"/>
<dbReference type="EMBL" id="UYYB01010995">
    <property type="protein sequence ID" value="VDM69074.1"/>
    <property type="molecule type" value="Genomic_DNA"/>
</dbReference>
<sequence length="231" mass="26054">MIACVSPADSNAEETLSTLRYADRAKKIKNKPIVNIDPGQQKIQELREKVAALERELAETRMGIAPCSAGTNLSLIEIAEMRSALAEKERLLNEAHGKTAEAICQQVNLLNQLQHVEAQRERLKAVVTQTLETIKSSGESENVDVVQRISEIITEQMVDEEEKDPSMAKIFHGDTDEEALDETFSIKFVDQQASLNKELEEVMRQIKDKEDILTKAVENQKDVDELMKRHK</sequence>
<proteinExistence type="inferred from homology"/>
<protein>
    <recommendedName>
        <fullName evidence="9">Kinesin motor domain-containing protein</fullName>
    </recommendedName>
</protein>
<dbReference type="GO" id="GO:0051231">
    <property type="term" value="P:spindle elongation"/>
    <property type="evidence" value="ECO:0007669"/>
    <property type="project" value="TreeGrafter"/>
</dbReference>
<dbReference type="GO" id="GO:0005875">
    <property type="term" value="C:microtubule associated complex"/>
    <property type="evidence" value="ECO:0007669"/>
    <property type="project" value="TreeGrafter"/>
</dbReference>
<evidence type="ECO:0000256" key="2">
    <source>
        <dbReference type="ARBA" id="ARBA00022490"/>
    </source>
</evidence>
<evidence type="ECO:0000256" key="3">
    <source>
        <dbReference type="ARBA" id="ARBA00022741"/>
    </source>
</evidence>
<dbReference type="GO" id="GO:0007052">
    <property type="term" value="P:mitotic spindle organization"/>
    <property type="evidence" value="ECO:0007669"/>
    <property type="project" value="TreeGrafter"/>
</dbReference>
<dbReference type="AlphaFoldDB" id="A0A3P7IU75"/>
<evidence type="ECO:0000259" key="9">
    <source>
        <dbReference type="PROSITE" id="PS50067"/>
    </source>
</evidence>
<feature type="domain" description="Kinesin motor" evidence="9">
    <location>
        <begin position="1"/>
        <end position="28"/>
    </location>
</feature>
<dbReference type="GO" id="GO:0008017">
    <property type="term" value="F:microtubule binding"/>
    <property type="evidence" value="ECO:0007669"/>
    <property type="project" value="InterPro"/>
</dbReference>
<dbReference type="SUPFAM" id="SSF52540">
    <property type="entry name" value="P-loop containing nucleoside triphosphate hydrolases"/>
    <property type="match status" value="1"/>
</dbReference>
<comment type="caution">
    <text evidence="7">Lacks conserved residue(s) required for the propagation of feature annotation.</text>
</comment>
<feature type="coiled-coil region" evidence="8">
    <location>
        <begin position="189"/>
        <end position="219"/>
    </location>
</feature>
<dbReference type="GO" id="GO:0003777">
    <property type="term" value="F:microtubule motor activity"/>
    <property type="evidence" value="ECO:0007669"/>
    <property type="project" value="InterPro"/>
</dbReference>
<feature type="coiled-coil region" evidence="8">
    <location>
        <begin position="36"/>
        <end position="126"/>
    </location>
</feature>